<name>A0A382PDC9_9ZZZZ</name>
<evidence type="ECO:0000313" key="2">
    <source>
        <dbReference type="EMBL" id="SVC71226.1"/>
    </source>
</evidence>
<accession>A0A382PDC9</accession>
<feature type="transmembrane region" description="Helical" evidence="1">
    <location>
        <begin position="68"/>
        <end position="85"/>
    </location>
</feature>
<feature type="transmembrane region" description="Helical" evidence="1">
    <location>
        <begin position="12"/>
        <end position="32"/>
    </location>
</feature>
<proteinExistence type="predicted"/>
<feature type="non-terminal residue" evidence="2">
    <location>
        <position position="106"/>
    </location>
</feature>
<dbReference type="AlphaFoldDB" id="A0A382PDC9"/>
<keyword evidence="1" id="KW-0472">Membrane</keyword>
<evidence type="ECO:0000256" key="1">
    <source>
        <dbReference type="SAM" id="Phobius"/>
    </source>
</evidence>
<gene>
    <name evidence="2" type="ORF">METZ01_LOCUS324080</name>
</gene>
<keyword evidence="1" id="KW-0812">Transmembrane</keyword>
<dbReference type="EMBL" id="UINC01106509">
    <property type="protein sequence ID" value="SVC71226.1"/>
    <property type="molecule type" value="Genomic_DNA"/>
</dbReference>
<feature type="transmembrane region" description="Helical" evidence="1">
    <location>
        <begin position="38"/>
        <end position="56"/>
    </location>
</feature>
<organism evidence="2">
    <name type="scientific">marine metagenome</name>
    <dbReference type="NCBI Taxonomy" id="408172"/>
    <lineage>
        <taxon>unclassified sequences</taxon>
        <taxon>metagenomes</taxon>
        <taxon>ecological metagenomes</taxon>
    </lineage>
</organism>
<reference evidence="2" key="1">
    <citation type="submission" date="2018-05" db="EMBL/GenBank/DDBJ databases">
        <authorList>
            <person name="Lanie J.A."/>
            <person name="Ng W.-L."/>
            <person name="Kazmierczak K.M."/>
            <person name="Andrzejewski T.M."/>
            <person name="Davidsen T.M."/>
            <person name="Wayne K.J."/>
            <person name="Tettelin H."/>
            <person name="Glass J.I."/>
            <person name="Rusch D."/>
            <person name="Podicherti R."/>
            <person name="Tsui H.-C.T."/>
            <person name="Winkler M.E."/>
        </authorList>
    </citation>
    <scope>NUCLEOTIDE SEQUENCE</scope>
</reference>
<sequence length="106" mass="12577">MNNFQNSSLDYITRIQNLGIIFLFFICCIEFSVQIKGMGVTANYFYMLFPFIFLIQGIQRRLVIRKEMLLIFSVFIIIYLIRSPIEVIDLEVNLYSILRRFASFVV</sequence>
<keyword evidence="1" id="KW-1133">Transmembrane helix</keyword>
<protein>
    <submittedName>
        <fullName evidence="2">Uncharacterized protein</fullName>
    </submittedName>
</protein>